<evidence type="ECO:0000313" key="3">
    <source>
        <dbReference type="Proteomes" id="UP000753961"/>
    </source>
</evidence>
<evidence type="ECO:0000313" key="2">
    <source>
        <dbReference type="EMBL" id="MBY5957697.1"/>
    </source>
</evidence>
<accession>A0A953HL72</accession>
<reference evidence="2" key="1">
    <citation type="submission" date="2021-06" db="EMBL/GenBank/DDBJ databases">
        <title>44 bacteria genomes isolated from Dapeng, Shenzhen.</title>
        <authorList>
            <person name="Zheng W."/>
            <person name="Yu S."/>
            <person name="Huang Y."/>
        </authorList>
    </citation>
    <scope>NUCLEOTIDE SEQUENCE</scope>
    <source>
        <strain evidence="2">DP5N28-2</strain>
    </source>
</reference>
<sequence>MGNLKILLMLSIWISFTSAVGQNVQAYIYKDRRIINSWSTEVLPKRVLDFRVGHRFGDFSGSGGGWKTFYGLENASDISIGFDYGMLEDVTVGLHRTKGAGPLSQLINGHIMWRITSRGTERPSSLGIMVMSTMSTMPKSENSSSLSYFPKFQHRFLYYSELVGAKRFNAVLSGSLGLNVVHHNYVQTDRESNLFAMTAGLRIQLSRSFALLGEVTYPISRFGQDEDYHFPLGFGLEWETGGGHIFQVNLINARGLSETDYIPYSRSDWREGGFRVGFTIARKFRI</sequence>
<dbReference type="RefSeq" id="WP_222579221.1">
    <property type="nucleotide sequence ID" value="NZ_JAHVHU010000006.1"/>
</dbReference>
<dbReference type="AlphaFoldDB" id="A0A953HL72"/>
<dbReference type="EMBL" id="JAHVHU010000006">
    <property type="protein sequence ID" value="MBY5957697.1"/>
    <property type="molecule type" value="Genomic_DNA"/>
</dbReference>
<dbReference type="Proteomes" id="UP000753961">
    <property type="component" value="Unassembled WGS sequence"/>
</dbReference>
<feature type="domain" description="DUF5777" evidence="1">
    <location>
        <begin position="30"/>
        <end position="284"/>
    </location>
</feature>
<organism evidence="2 3">
    <name type="scientific">Membranihabitans marinus</name>
    <dbReference type="NCBI Taxonomy" id="1227546"/>
    <lineage>
        <taxon>Bacteria</taxon>
        <taxon>Pseudomonadati</taxon>
        <taxon>Bacteroidota</taxon>
        <taxon>Saprospiria</taxon>
        <taxon>Saprospirales</taxon>
        <taxon>Saprospiraceae</taxon>
        <taxon>Membranihabitans</taxon>
    </lineage>
</organism>
<dbReference type="Pfam" id="PF19089">
    <property type="entry name" value="DUF5777"/>
    <property type="match status" value="1"/>
</dbReference>
<keyword evidence="3" id="KW-1185">Reference proteome</keyword>
<proteinExistence type="predicted"/>
<protein>
    <recommendedName>
        <fullName evidence="1">DUF5777 domain-containing protein</fullName>
    </recommendedName>
</protein>
<evidence type="ECO:0000259" key="1">
    <source>
        <dbReference type="Pfam" id="PF19089"/>
    </source>
</evidence>
<gene>
    <name evidence="2" type="ORF">KUV50_06125</name>
</gene>
<name>A0A953HL72_9BACT</name>
<dbReference type="InterPro" id="IPR045916">
    <property type="entry name" value="DUF5777"/>
</dbReference>
<comment type="caution">
    <text evidence="2">The sequence shown here is derived from an EMBL/GenBank/DDBJ whole genome shotgun (WGS) entry which is preliminary data.</text>
</comment>